<evidence type="ECO:0000313" key="1">
    <source>
        <dbReference type="EMBL" id="OAT66771.1"/>
    </source>
</evidence>
<name>A0A179V6X7_9MYCO</name>
<dbReference type="EMBL" id="LQYE01000032">
    <property type="protein sequence ID" value="OAT66771.1"/>
    <property type="molecule type" value="Genomic_DNA"/>
</dbReference>
<accession>A0A179V6X7</accession>
<dbReference type="Proteomes" id="UP000186919">
    <property type="component" value="Unassembled WGS sequence"/>
</dbReference>
<protein>
    <submittedName>
        <fullName evidence="1">Uncharacterized protein</fullName>
    </submittedName>
</protein>
<gene>
    <name evidence="1" type="ORF">AWB85_19000</name>
</gene>
<dbReference type="AlphaFoldDB" id="A0A179V6X7"/>
<proteinExistence type="predicted"/>
<reference evidence="1 2" key="1">
    <citation type="submission" date="2016-01" db="EMBL/GenBank/DDBJ databases">
        <title>Mycobacterium immunogenum strain CD11_6 genome sequencing and assembly.</title>
        <authorList>
            <person name="Kaur G."/>
            <person name="Nair G.R."/>
            <person name="Mayilraj S."/>
        </authorList>
    </citation>
    <scope>NUCLEOTIDE SEQUENCE [LARGE SCALE GENOMIC DNA]</scope>
    <source>
        <strain evidence="1 2">CD11-6</strain>
    </source>
</reference>
<evidence type="ECO:0000313" key="2">
    <source>
        <dbReference type="Proteomes" id="UP000186919"/>
    </source>
</evidence>
<comment type="caution">
    <text evidence="1">The sequence shown here is derived from an EMBL/GenBank/DDBJ whole genome shotgun (WGS) entry which is preliminary data.</text>
</comment>
<organism evidence="1 2">
    <name type="scientific">Mycobacteroides immunogenum</name>
    <dbReference type="NCBI Taxonomy" id="83262"/>
    <lineage>
        <taxon>Bacteria</taxon>
        <taxon>Bacillati</taxon>
        <taxon>Actinomycetota</taxon>
        <taxon>Actinomycetes</taxon>
        <taxon>Mycobacteriales</taxon>
        <taxon>Mycobacteriaceae</taxon>
        <taxon>Mycobacteroides</taxon>
    </lineage>
</organism>
<sequence>MLAPFAGISVDYVWNQFVRLFAADQASRIFRDEHQQRQALSWTDITSAMKRMVIADDSDIDDEQFHSDIVSWLHVNQEPYLRPTPKAAALCTWLWHNGLYIESVDLYGAIWNTVRAHHHDQHRIGWPADSALEGFRYVAHPYWNNANHEQFCTLFRERHVNPQIDRSLNHLLG</sequence>